<dbReference type="GO" id="GO:0005524">
    <property type="term" value="F:ATP binding"/>
    <property type="evidence" value="ECO:0007669"/>
    <property type="project" value="UniProtKB-KW"/>
</dbReference>
<evidence type="ECO:0000256" key="2">
    <source>
        <dbReference type="ARBA" id="ARBA00013169"/>
    </source>
</evidence>
<dbReference type="OrthoDB" id="629407at2759"/>
<dbReference type="GO" id="GO:0005829">
    <property type="term" value="C:cytosol"/>
    <property type="evidence" value="ECO:0007669"/>
    <property type="project" value="TreeGrafter"/>
</dbReference>
<evidence type="ECO:0000256" key="6">
    <source>
        <dbReference type="ARBA" id="ARBA00022917"/>
    </source>
</evidence>
<evidence type="ECO:0000256" key="1">
    <source>
        <dbReference type="ARBA" id="ARBA00005594"/>
    </source>
</evidence>
<dbReference type="Pfam" id="PF00133">
    <property type="entry name" value="tRNA-synt_1"/>
    <property type="match status" value="1"/>
</dbReference>
<dbReference type="EC" id="6.1.1.9" evidence="2"/>
<dbReference type="PANTHER" id="PTHR11946">
    <property type="entry name" value="VALYL-TRNA SYNTHETASES"/>
    <property type="match status" value="1"/>
</dbReference>
<dbReference type="GO" id="GO:0004832">
    <property type="term" value="F:valine-tRNA ligase activity"/>
    <property type="evidence" value="ECO:0007669"/>
    <property type="project" value="UniProtKB-EC"/>
</dbReference>
<dbReference type="PANTHER" id="PTHR11946:SF71">
    <property type="entry name" value="VALINE--TRNA LIGASE, MITOCHONDRIAL"/>
    <property type="match status" value="1"/>
</dbReference>
<name>A0A9Q1ICT4_SYNKA</name>
<organism evidence="11 12">
    <name type="scientific">Synaphobranchus kaupii</name>
    <name type="common">Kaup's arrowtooth eel</name>
    <dbReference type="NCBI Taxonomy" id="118154"/>
    <lineage>
        <taxon>Eukaryota</taxon>
        <taxon>Metazoa</taxon>
        <taxon>Chordata</taxon>
        <taxon>Craniata</taxon>
        <taxon>Vertebrata</taxon>
        <taxon>Euteleostomi</taxon>
        <taxon>Actinopterygii</taxon>
        <taxon>Neopterygii</taxon>
        <taxon>Teleostei</taxon>
        <taxon>Anguilliformes</taxon>
        <taxon>Synaphobranchidae</taxon>
        <taxon>Synaphobranchus</taxon>
    </lineage>
</organism>
<evidence type="ECO:0000313" key="11">
    <source>
        <dbReference type="EMBL" id="KAJ8334949.1"/>
    </source>
</evidence>
<dbReference type="InterPro" id="IPR009008">
    <property type="entry name" value="Val/Leu/Ile-tRNA-synth_edit"/>
</dbReference>
<feature type="domain" description="Aminoacyl-tRNA synthetase class Ia" evidence="10">
    <location>
        <begin position="115"/>
        <end position="160"/>
    </location>
</feature>
<keyword evidence="12" id="KW-1185">Reference proteome</keyword>
<keyword evidence="5" id="KW-0067">ATP-binding</keyword>
<evidence type="ECO:0000256" key="7">
    <source>
        <dbReference type="ARBA" id="ARBA00023146"/>
    </source>
</evidence>
<comment type="caution">
    <text evidence="11">The sequence shown here is derived from an EMBL/GenBank/DDBJ whole genome shotgun (WGS) entry which is preliminary data.</text>
</comment>
<evidence type="ECO:0000256" key="5">
    <source>
        <dbReference type="ARBA" id="ARBA00022840"/>
    </source>
</evidence>
<dbReference type="EMBL" id="JAINUF010000021">
    <property type="protein sequence ID" value="KAJ8334949.1"/>
    <property type="molecule type" value="Genomic_DNA"/>
</dbReference>
<keyword evidence="4" id="KW-0547">Nucleotide-binding</keyword>
<dbReference type="InterPro" id="IPR014729">
    <property type="entry name" value="Rossmann-like_a/b/a_fold"/>
</dbReference>
<keyword evidence="6" id="KW-0648">Protein biosynthesis</keyword>
<evidence type="ECO:0000256" key="4">
    <source>
        <dbReference type="ARBA" id="ARBA00022741"/>
    </source>
</evidence>
<evidence type="ECO:0000256" key="3">
    <source>
        <dbReference type="ARBA" id="ARBA00022598"/>
    </source>
</evidence>
<dbReference type="SUPFAM" id="SSF50677">
    <property type="entry name" value="ValRS/IleRS/LeuRS editing domain"/>
    <property type="match status" value="1"/>
</dbReference>
<keyword evidence="3" id="KW-0436">Ligase</keyword>
<dbReference type="AlphaFoldDB" id="A0A9Q1ICT4"/>
<dbReference type="Proteomes" id="UP001152622">
    <property type="component" value="Chromosome 21"/>
</dbReference>
<dbReference type="GO" id="GO:0002161">
    <property type="term" value="F:aminoacyl-tRNA deacylase activity"/>
    <property type="evidence" value="ECO:0007669"/>
    <property type="project" value="InterPro"/>
</dbReference>
<evidence type="ECO:0000259" key="10">
    <source>
        <dbReference type="Pfam" id="PF00133"/>
    </source>
</evidence>
<evidence type="ECO:0000256" key="8">
    <source>
        <dbReference type="ARBA" id="ARBA00029936"/>
    </source>
</evidence>
<evidence type="ECO:0000313" key="12">
    <source>
        <dbReference type="Proteomes" id="UP001152622"/>
    </source>
</evidence>
<proteinExistence type="inferred from homology"/>
<sequence>MYANEIEIESRTTGGAEERTEVVILRTVTSTPPPAQEIINRLSVALGSKHGGLFRKSHLAPAHLASPPLLYSLFRCDLSPEGSNNGQRSPLPRNGSLTRSGKSARRLPTVQVVLPGFSHAVSEAFVRLCDSGLIYRSEALVNWSCALESAISDIEVDTLELSGRTLLSVPGYQNKVEFGTMVTFAYPIEGQEGEVPVSTTRPETMLGDVAIAVHPDDPRYQVSIVPAPSFTSSSSSHELHT</sequence>
<protein>
    <recommendedName>
        <fullName evidence="2">valine--tRNA ligase</fullName>
        <ecNumber evidence="2">6.1.1.9</ecNumber>
    </recommendedName>
    <alternativeName>
        <fullName evidence="8">Valyl-tRNA synthetase</fullName>
    </alternativeName>
</protein>
<dbReference type="SUPFAM" id="SSF52374">
    <property type="entry name" value="Nucleotidylyl transferase"/>
    <property type="match status" value="1"/>
</dbReference>
<dbReference type="InterPro" id="IPR002303">
    <property type="entry name" value="Valyl-tRNA_ligase"/>
</dbReference>
<accession>A0A9Q1ICT4</accession>
<comment type="similarity">
    <text evidence="1">Belongs to the class-I aminoacyl-tRNA synthetase family.</text>
</comment>
<dbReference type="Gene3D" id="3.40.50.620">
    <property type="entry name" value="HUPs"/>
    <property type="match status" value="1"/>
</dbReference>
<reference evidence="11" key="1">
    <citation type="journal article" date="2023" name="Science">
        <title>Genome structures resolve the early diversification of teleost fishes.</title>
        <authorList>
            <person name="Parey E."/>
            <person name="Louis A."/>
            <person name="Montfort J."/>
            <person name="Bouchez O."/>
            <person name="Roques C."/>
            <person name="Iampietro C."/>
            <person name="Lluch J."/>
            <person name="Castinel A."/>
            <person name="Donnadieu C."/>
            <person name="Desvignes T."/>
            <person name="Floi Bucao C."/>
            <person name="Jouanno E."/>
            <person name="Wen M."/>
            <person name="Mejri S."/>
            <person name="Dirks R."/>
            <person name="Jansen H."/>
            <person name="Henkel C."/>
            <person name="Chen W.J."/>
            <person name="Zahm M."/>
            <person name="Cabau C."/>
            <person name="Klopp C."/>
            <person name="Thompson A.W."/>
            <person name="Robinson-Rechavi M."/>
            <person name="Braasch I."/>
            <person name="Lecointre G."/>
            <person name="Bobe J."/>
            <person name="Postlethwait J.H."/>
            <person name="Berthelot C."/>
            <person name="Roest Crollius H."/>
            <person name="Guiguen Y."/>
        </authorList>
    </citation>
    <scope>NUCLEOTIDE SEQUENCE</scope>
    <source>
        <strain evidence="11">WJC10195</strain>
    </source>
</reference>
<evidence type="ECO:0000256" key="9">
    <source>
        <dbReference type="SAM" id="MobiDB-lite"/>
    </source>
</evidence>
<dbReference type="GO" id="GO:0006438">
    <property type="term" value="P:valyl-tRNA aminoacylation"/>
    <property type="evidence" value="ECO:0007669"/>
    <property type="project" value="InterPro"/>
</dbReference>
<dbReference type="InterPro" id="IPR002300">
    <property type="entry name" value="aa-tRNA-synth_Ia"/>
</dbReference>
<keyword evidence="7" id="KW-0030">Aminoacyl-tRNA synthetase</keyword>
<gene>
    <name evidence="11" type="ORF">SKAU_G00405880</name>
</gene>
<feature type="region of interest" description="Disordered" evidence="9">
    <location>
        <begin position="82"/>
        <end position="103"/>
    </location>
</feature>
<dbReference type="Gene3D" id="3.90.740.10">
    <property type="entry name" value="Valyl/Leucyl/Isoleucyl-tRNA synthetase, editing domain"/>
    <property type="match status" value="1"/>
</dbReference>